<accession>A0A9P0J5C0</accession>
<feature type="compositionally biased region" description="Basic residues" evidence="1">
    <location>
        <begin position="719"/>
        <end position="729"/>
    </location>
</feature>
<dbReference type="InterPro" id="IPR026180">
    <property type="entry name" value="NSL1"/>
</dbReference>
<feature type="compositionally biased region" description="Basic and acidic residues" evidence="1">
    <location>
        <begin position="792"/>
        <end position="802"/>
    </location>
</feature>
<feature type="compositionally biased region" description="Basic residues" evidence="1">
    <location>
        <begin position="739"/>
        <end position="750"/>
    </location>
</feature>
<dbReference type="PANTHER" id="PTHR22443:SF18">
    <property type="entry name" value="NON-SPECIFIC LETHAL 1, ISOFORM M"/>
    <property type="match status" value="1"/>
</dbReference>
<proteinExistence type="predicted"/>
<reference evidence="3" key="1">
    <citation type="submission" date="2022-01" db="EMBL/GenBank/DDBJ databases">
        <authorList>
            <person name="King R."/>
        </authorList>
    </citation>
    <scope>NUCLEOTIDE SEQUENCE</scope>
</reference>
<reference evidence="3" key="2">
    <citation type="submission" date="2022-10" db="EMBL/GenBank/DDBJ databases">
        <authorList>
            <consortium name="ENA_rothamsted_submissions"/>
            <consortium name="culmorum"/>
            <person name="King R."/>
        </authorList>
    </citation>
    <scope>NUCLEOTIDE SEQUENCE</scope>
</reference>
<dbReference type="Proteomes" id="UP001153620">
    <property type="component" value="Chromosome 3"/>
</dbReference>
<sequence length="1199" mass="134864">MCEHIRLLLPKESDATDLKTIGSENASTTEETTDLSTVVNSDNLTESSLEQPQIQHNNVNINNCVTAVSSDDSPKFDQYILDTITSVASSSSTSITSSSGYQNYCANGATNSQNTNNDPHEMPQLLNILNELLDGQDLTSLANSGGNGDNMHDMEDQEENYEVDSPRKDDPEEMAKILSKQRLEEISREEQQLRRRMDFLIRRLFKLVARSTGLHVSEEMAGFLEHIARYCKKKEIKEKSSTMTLSSLSSPSTKFPYLTANLQGTTDLLTSPTFSKEPPINLLSSPMTVVKTQDEKQSLPQQINNSNINTAATTHDVIEPTNELLLKPVPTKEMRSFLRRIENISTMQSTVLTKKALAFKYFSKTTPPTTSSSSNLNLTSIKSESNFCVSAIPKLEDADIDQVEQTSGLLMSEMRLIENQIDSDVTASSTGGESADEMTIYNNNFQQPLSISKRAAYKYSKDRGAVASRWCWLATQISELDYKIRQHTDLRKHIRENKGVITLESAVENQRISGASTSYNIDTDTEDIDGGSSARVRPLAKSLFRKRKLVQITNLHHISKKAARPSTLKCGCNWPLQPCALCTARIDPTAPRELTDVLPETERVALLDPCFHPVLCFQEDVSSSIHLEAIMNIPEWQSKMIRSSPKSIMKHATKQLEMLSGGNGGFKDDFKLFGLVKPNAFETNEKKMKKGNIDAITGKRKYTKRFLKMEGGPLASKLKERKKYKKRRASLGMAQNSHIPRKYTFKKRLRKVDGMSNSVHNQPPNGLNNNDKYSDPVNRSKNSSPVPINSRSENRTTSESRRTRNYDIDNIVIPYSVAAATRIELLSYKEIPTPKWRIVTTEEDEEQLIEEKEQCIEDGEIHSEDITDESITIIHEKALLDERKKFETYLKFPLTSRSRANRRIDSRGNESSGTNTPTPDQTSPPHGDIESIPPSPLDNSVFHDTPSITAILNNFNGRKERKRTVSKKDEVHDGGGYSSGVPSRCISPEIIKEIIPAYEPLHFPLSDVSFHRLKRMMPSEHLKHNDNSSSSIKYYKPVMKEEEASQHHNTQTLTTSIKHTKRPQKRRKHTDSISESILIREKLPSSSLATIGKNNNLLIPRNNHNILNSIDLKGTDGAALKKLMNNNNGDLLNGDSFNDDDQDMDDNSDSETITGDESLFEPDEVEETDSDEYLDDEMEMDEKITYNNKKKSSMISTLD</sequence>
<dbReference type="AlphaFoldDB" id="A0A9P0J5C0"/>
<evidence type="ECO:0000313" key="4">
    <source>
        <dbReference type="Proteomes" id="UP001153620"/>
    </source>
</evidence>
<feature type="compositionally biased region" description="Polar residues" evidence="1">
    <location>
        <begin position="909"/>
        <end position="924"/>
    </location>
</feature>
<feature type="region of interest" description="Disordered" evidence="1">
    <location>
        <begin position="900"/>
        <end position="979"/>
    </location>
</feature>
<feature type="region of interest" description="Disordered" evidence="1">
    <location>
        <begin position="1041"/>
        <end position="1076"/>
    </location>
</feature>
<dbReference type="GO" id="GO:0044545">
    <property type="term" value="C:NSL complex"/>
    <property type="evidence" value="ECO:0007669"/>
    <property type="project" value="TreeGrafter"/>
</dbReference>
<dbReference type="OrthoDB" id="7765128at2759"/>
<gene>
    <name evidence="3" type="ORF">CHIRRI_LOCUS9558</name>
</gene>
<organism evidence="3 4">
    <name type="scientific">Chironomus riparius</name>
    <dbReference type="NCBI Taxonomy" id="315576"/>
    <lineage>
        <taxon>Eukaryota</taxon>
        <taxon>Metazoa</taxon>
        <taxon>Ecdysozoa</taxon>
        <taxon>Arthropoda</taxon>
        <taxon>Hexapoda</taxon>
        <taxon>Insecta</taxon>
        <taxon>Pterygota</taxon>
        <taxon>Neoptera</taxon>
        <taxon>Endopterygota</taxon>
        <taxon>Diptera</taxon>
        <taxon>Nematocera</taxon>
        <taxon>Chironomoidea</taxon>
        <taxon>Chironomidae</taxon>
        <taxon>Chironominae</taxon>
        <taxon>Chironomus</taxon>
    </lineage>
</organism>
<dbReference type="SMART" id="SM01300">
    <property type="entry name" value="PEHE"/>
    <property type="match status" value="1"/>
</dbReference>
<dbReference type="InterPro" id="IPR029332">
    <property type="entry name" value="PEHE_dom"/>
</dbReference>
<feature type="compositionally biased region" description="Polar residues" evidence="1">
    <location>
        <begin position="1047"/>
        <end position="1057"/>
    </location>
</feature>
<protein>
    <recommendedName>
        <fullName evidence="2">PEHE domain-containing protein</fullName>
    </recommendedName>
</protein>
<feature type="region of interest" description="Disordered" evidence="1">
    <location>
        <begin position="138"/>
        <end position="171"/>
    </location>
</feature>
<dbReference type="GO" id="GO:0035035">
    <property type="term" value="F:histone acetyltransferase binding"/>
    <property type="evidence" value="ECO:0007669"/>
    <property type="project" value="TreeGrafter"/>
</dbReference>
<evidence type="ECO:0000313" key="3">
    <source>
        <dbReference type="EMBL" id="CAH1727290.1"/>
    </source>
</evidence>
<feature type="region of interest" description="Disordered" evidence="1">
    <location>
        <begin position="719"/>
        <end position="802"/>
    </location>
</feature>
<feature type="region of interest" description="Disordered" evidence="1">
    <location>
        <begin position="1129"/>
        <end position="1199"/>
    </location>
</feature>
<name>A0A9P0J5C0_9DIPT</name>
<feature type="domain" description="PEHE" evidence="2">
    <location>
        <begin position="831"/>
        <end position="964"/>
    </location>
</feature>
<feature type="compositionally biased region" description="Acidic residues" evidence="1">
    <location>
        <begin position="1137"/>
        <end position="1149"/>
    </location>
</feature>
<feature type="compositionally biased region" description="Acidic residues" evidence="1">
    <location>
        <begin position="1158"/>
        <end position="1180"/>
    </location>
</feature>
<dbReference type="EMBL" id="OU895879">
    <property type="protein sequence ID" value="CAH1727290.1"/>
    <property type="molecule type" value="Genomic_DNA"/>
</dbReference>
<feature type="compositionally biased region" description="Polar residues" evidence="1">
    <location>
        <begin position="946"/>
        <end position="956"/>
    </location>
</feature>
<dbReference type="PANTHER" id="PTHR22443">
    <property type="entry name" value="NON-SPECIFIC LETHAL 1, ISOFORM M"/>
    <property type="match status" value="1"/>
</dbReference>
<feature type="compositionally biased region" description="Polar residues" evidence="1">
    <location>
        <begin position="755"/>
        <end position="787"/>
    </location>
</feature>
<evidence type="ECO:0000256" key="1">
    <source>
        <dbReference type="SAM" id="MobiDB-lite"/>
    </source>
</evidence>
<keyword evidence="4" id="KW-1185">Reference proteome</keyword>
<feature type="compositionally biased region" description="Basic residues" evidence="1">
    <location>
        <begin position="1058"/>
        <end position="1069"/>
    </location>
</feature>
<evidence type="ECO:0000259" key="2">
    <source>
        <dbReference type="SMART" id="SM01300"/>
    </source>
</evidence>